<proteinExistence type="inferred from homology"/>
<dbReference type="InterPro" id="IPR008007">
    <property type="entry name" value="Peptidase_M42"/>
</dbReference>
<keyword evidence="10" id="KW-1185">Reference proteome</keyword>
<dbReference type="Gene3D" id="2.40.30.40">
    <property type="entry name" value="Peptidase M42, domain 2"/>
    <property type="match status" value="1"/>
</dbReference>
<evidence type="ECO:0000313" key="9">
    <source>
        <dbReference type="EMBL" id="MDR6223209.1"/>
    </source>
</evidence>
<keyword evidence="3" id="KW-0645">Protease</keyword>
<comment type="caution">
    <text evidence="9">The sequence shown here is derived from an EMBL/GenBank/DDBJ whole genome shotgun (WGS) entry which is preliminary data.</text>
</comment>
<dbReference type="Proteomes" id="UP001185015">
    <property type="component" value="Unassembled WGS sequence"/>
</dbReference>
<organism evidence="9 10">
    <name type="scientific">Methanococcoides alaskense</name>
    <dbReference type="NCBI Taxonomy" id="325778"/>
    <lineage>
        <taxon>Archaea</taxon>
        <taxon>Methanobacteriati</taxon>
        <taxon>Methanobacteriota</taxon>
        <taxon>Stenosarchaea group</taxon>
        <taxon>Methanomicrobia</taxon>
        <taxon>Methanosarcinales</taxon>
        <taxon>Methanosarcinaceae</taxon>
        <taxon>Methanococcoides</taxon>
    </lineage>
</organism>
<keyword evidence="2" id="KW-0031">Aminopeptidase</keyword>
<evidence type="ECO:0000256" key="3">
    <source>
        <dbReference type="ARBA" id="ARBA00022670"/>
    </source>
</evidence>
<feature type="binding site" evidence="8">
    <location>
        <position position="175"/>
    </location>
    <ligand>
        <name>Zn(2+)</name>
        <dbReference type="ChEBI" id="CHEBI:29105"/>
        <label>2</label>
    </ligand>
</feature>
<feature type="binding site" evidence="8">
    <location>
        <position position="321"/>
    </location>
    <ligand>
        <name>Zn(2+)</name>
        <dbReference type="ChEBI" id="CHEBI:29105"/>
        <label>2</label>
    </ligand>
</feature>
<keyword evidence="5 9" id="KW-0378">Hydrolase</keyword>
<dbReference type="PIRSF" id="PIRSF001123">
    <property type="entry name" value="PepA_GA"/>
    <property type="match status" value="1"/>
</dbReference>
<gene>
    <name evidence="9" type="ORF">J2750_001674</name>
</gene>
<dbReference type="InterPro" id="IPR051464">
    <property type="entry name" value="Peptidase_M42_aminopept"/>
</dbReference>
<evidence type="ECO:0000256" key="4">
    <source>
        <dbReference type="ARBA" id="ARBA00022723"/>
    </source>
</evidence>
<dbReference type="PANTHER" id="PTHR32481">
    <property type="entry name" value="AMINOPEPTIDASE"/>
    <property type="match status" value="1"/>
</dbReference>
<feature type="binding site" evidence="8">
    <location>
        <position position="62"/>
    </location>
    <ligand>
        <name>Zn(2+)</name>
        <dbReference type="ChEBI" id="CHEBI:29105"/>
        <label>1</label>
    </ligand>
</feature>
<evidence type="ECO:0000256" key="2">
    <source>
        <dbReference type="ARBA" id="ARBA00022438"/>
    </source>
</evidence>
<evidence type="ECO:0000256" key="5">
    <source>
        <dbReference type="ARBA" id="ARBA00022801"/>
    </source>
</evidence>
<dbReference type="SUPFAM" id="SSF53187">
    <property type="entry name" value="Zn-dependent exopeptidases"/>
    <property type="match status" value="1"/>
</dbReference>
<name>A0AA90U0T8_9EURY</name>
<keyword evidence="4 8" id="KW-0479">Metal-binding</keyword>
<dbReference type="CDD" id="cd05656">
    <property type="entry name" value="M42_Frv"/>
    <property type="match status" value="1"/>
</dbReference>
<dbReference type="InterPro" id="IPR023367">
    <property type="entry name" value="Peptidase_M42_dom2"/>
</dbReference>
<evidence type="ECO:0000256" key="8">
    <source>
        <dbReference type="PIRSR" id="PIRSR001123-2"/>
    </source>
</evidence>
<comment type="similarity">
    <text evidence="1 6">Belongs to the peptidase M42 family.</text>
</comment>
<dbReference type="PANTHER" id="PTHR32481:SF0">
    <property type="entry name" value="AMINOPEPTIDASE YPDE-RELATED"/>
    <property type="match status" value="1"/>
</dbReference>
<evidence type="ECO:0000313" key="10">
    <source>
        <dbReference type="Proteomes" id="UP001185015"/>
    </source>
</evidence>
<dbReference type="EC" id="3.2.1.4" evidence="9"/>
<evidence type="ECO:0000256" key="1">
    <source>
        <dbReference type="ARBA" id="ARBA00006272"/>
    </source>
</evidence>
<dbReference type="GO" id="GO:0046872">
    <property type="term" value="F:metal ion binding"/>
    <property type="evidence" value="ECO:0007669"/>
    <property type="project" value="UniProtKB-UniRule"/>
</dbReference>
<dbReference type="Pfam" id="PF05343">
    <property type="entry name" value="Peptidase_M42"/>
    <property type="match status" value="1"/>
</dbReference>
<keyword evidence="9" id="KW-0326">Glycosidase</keyword>
<accession>A0AA90U0T8</accession>
<feature type="active site" description="Proton acceptor" evidence="7">
    <location>
        <position position="207"/>
    </location>
</feature>
<dbReference type="Gene3D" id="3.40.630.10">
    <property type="entry name" value="Zn peptidases"/>
    <property type="match status" value="1"/>
</dbReference>
<evidence type="ECO:0000256" key="7">
    <source>
        <dbReference type="PIRSR" id="PIRSR001123-1"/>
    </source>
</evidence>
<sequence>MELEKLLEKLSNAHGISGHENNVKQIMEDEITPYVDETRTDKMGNLIATKKGDGPTIMLAAHMDEIGLMVQYIDDNGFLHFVTIGGWFDQTLHSQRVAVHGTNGQLTGVIGSKPPHVMKEEDRKKPVKAEDMFIDIGAKDKEDAMKMGVDVGTAISMDRDFATLANGLVTCKAFDNRAGVAMLIDAMKQISETKINATIYAVGTVQEEVGLKGARTSAFGLNPDVAIAVDVTFPGDHPGISKNDSALEMGKGAVITVVDASGRGLIADRTVVKWLKETAEENEIPYQLNVGGGGTTDATAIHLTREGIPSSTISVPTRYIHSPVEVLSLEDLRSCANLIAKAVQNIDKYF</sequence>
<dbReference type="GO" id="GO:0004177">
    <property type="term" value="F:aminopeptidase activity"/>
    <property type="evidence" value="ECO:0007669"/>
    <property type="project" value="UniProtKB-UniRule"/>
</dbReference>
<feature type="binding site" evidence="8">
    <location>
        <position position="230"/>
    </location>
    <ligand>
        <name>Zn(2+)</name>
        <dbReference type="ChEBI" id="CHEBI:29105"/>
        <label>1</label>
    </ligand>
</feature>
<dbReference type="RefSeq" id="WP_270095520.1">
    <property type="nucleotide sequence ID" value="NZ_JAQFFK010000001.1"/>
</dbReference>
<dbReference type="GO" id="GO:0006508">
    <property type="term" value="P:proteolysis"/>
    <property type="evidence" value="ECO:0007669"/>
    <property type="project" value="UniProtKB-KW"/>
</dbReference>
<dbReference type="EMBL" id="JAVDQI010000006">
    <property type="protein sequence ID" value="MDR6223209.1"/>
    <property type="molecule type" value="Genomic_DNA"/>
</dbReference>
<protein>
    <submittedName>
        <fullName evidence="9">Endoglucanase</fullName>
        <ecNumber evidence="9">3.2.1.4</ecNumber>
    </submittedName>
</protein>
<dbReference type="SUPFAM" id="SSF101821">
    <property type="entry name" value="Aminopeptidase/glucanase lid domain"/>
    <property type="match status" value="1"/>
</dbReference>
<comment type="cofactor">
    <cofactor evidence="8">
        <name>a divalent metal cation</name>
        <dbReference type="ChEBI" id="CHEBI:60240"/>
    </cofactor>
    <text evidence="8">Binds 2 divalent metal cations per subunit.</text>
</comment>
<feature type="binding site" evidence="8">
    <location>
        <position position="208"/>
    </location>
    <ligand>
        <name>Zn(2+)</name>
        <dbReference type="ChEBI" id="CHEBI:29105"/>
        <label>2</label>
    </ligand>
</feature>
<evidence type="ECO:0000256" key="6">
    <source>
        <dbReference type="PIRNR" id="PIRNR001123"/>
    </source>
</evidence>
<feature type="binding site" evidence="8">
    <location>
        <position position="175"/>
    </location>
    <ligand>
        <name>Zn(2+)</name>
        <dbReference type="ChEBI" id="CHEBI:29105"/>
        <label>1</label>
    </ligand>
</feature>
<dbReference type="AlphaFoldDB" id="A0AA90U0T8"/>
<reference evidence="9 10" key="1">
    <citation type="submission" date="2023-07" db="EMBL/GenBank/DDBJ databases">
        <title>Genomic Encyclopedia of Type Strains, Phase IV (KMG-IV): sequencing the most valuable type-strain genomes for metagenomic binning, comparative biology and taxonomic classification.</title>
        <authorList>
            <person name="Goeker M."/>
        </authorList>
    </citation>
    <scope>NUCLEOTIDE SEQUENCE [LARGE SCALE GENOMIC DNA]</scope>
    <source>
        <strain evidence="9 10">DSM 17273</strain>
    </source>
</reference>
<dbReference type="GO" id="GO:0008810">
    <property type="term" value="F:cellulase activity"/>
    <property type="evidence" value="ECO:0007669"/>
    <property type="project" value="UniProtKB-EC"/>
</dbReference>